<accession>A0A645D1W3</accession>
<feature type="region of interest" description="Disordered" evidence="1">
    <location>
        <begin position="198"/>
        <end position="217"/>
    </location>
</feature>
<organism evidence="2">
    <name type="scientific">bioreactor metagenome</name>
    <dbReference type="NCBI Taxonomy" id="1076179"/>
    <lineage>
        <taxon>unclassified sequences</taxon>
        <taxon>metagenomes</taxon>
        <taxon>ecological metagenomes</taxon>
    </lineage>
</organism>
<name>A0A645D1W3_9ZZZZ</name>
<feature type="compositionally biased region" description="Polar residues" evidence="1">
    <location>
        <begin position="198"/>
        <end position="212"/>
    </location>
</feature>
<comment type="caution">
    <text evidence="2">The sequence shown here is derived from an EMBL/GenBank/DDBJ whole genome shotgun (WGS) entry which is preliminary data.</text>
</comment>
<sequence length="231" mass="23147">MQLALHGKLRRGGVGLGKGIAHLVHVLTLAGAHGGIAQKCHLRVHTKLAGGTGGLQRNLYQFVLGGFDVDGAVAHGQNLTVAGGGGTDQNEAGGHDLAARLGFDDLQRGTDGVGGGVGGAAQQSVGIAHLHQHGAKVVALLQGLAALCLVHLALAQLKQGGNHFVHLGKILRVDDFSAPNIETGILSGGGYGVGIAHQNGSQERTGQQTGGRLQNAGIGALGENDLAGTGL</sequence>
<gene>
    <name evidence="2" type="ORF">SDC9_130327</name>
</gene>
<reference evidence="2" key="1">
    <citation type="submission" date="2019-08" db="EMBL/GenBank/DDBJ databases">
        <authorList>
            <person name="Kucharzyk K."/>
            <person name="Murdoch R.W."/>
            <person name="Higgins S."/>
            <person name="Loffler F."/>
        </authorList>
    </citation>
    <scope>NUCLEOTIDE SEQUENCE</scope>
</reference>
<dbReference type="EMBL" id="VSSQ01032103">
    <property type="protein sequence ID" value="MPM83264.1"/>
    <property type="molecule type" value="Genomic_DNA"/>
</dbReference>
<protein>
    <submittedName>
        <fullName evidence="2">Uncharacterized protein</fullName>
    </submittedName>
</protein>
<dbReference type="AlphaFoldDB" id="A0A645D1W3"/>
<evidence type="ECO:0000313" key="2">
    <source>
        <dbReference type="EMBL" id="MPM83264.1"/>
    </source>
</evidence>
<proteinExistence type="predicted"/>
<evidence type="ECO:0000256" key="1">
    <source>
        <dbReference type="SAM" id="MobiDB-lite"/>
    </source>
</evidence>